<keyword evidence="1" id="KW-0812">Transmembrane</keyword>
<reference evidence="2" key="1">
    <citation type="submission" date="2023-01" db="EMBL/GenBank/DDBJ databases">
        <title>Genome assembly of the deep-sea coral Lophelia pertusa.</title>
        <authorList>
            <person name="Herrera S."/>
            <person name="Cordes E."/>
        </authorList>
    </citation>
    <scope>NUCLEOTIDE SEQUENCE</scope>
    <source>
        <strain evidence="2">USNM1676648</strain>
        <tissue evidence="2">Polyp</tissue>
    </source>
</reference>
<protein>
    <submittedName>
        <fullName evidence="2">Uncharacterized protein</fullName>
    </submittedName>
</protein>
<accession>A0A9W9ZP88</accession>
<dbReference type="OrthoDB" id="5959877at2759"/>
<dbReference type="InterPro" id="IPR010281">
    <property type="entry name" value="DUF885"/>
</dbReference>
<evidence type="ECO:0000313" key="3">
    <source>
        <dbReference type="Proteomes" id="UP001163046"/>
    </source>
</evidence>
<organism evidence="2 3">
    <name type="scientific">Desmophyllum pertusum</name>
    <dbReference type="NCBI Taxonomy" id="174260"/>
    <lineage>
        <taxon>Eukaryota</taxon>
        <taxon>Metazoa</taxon>
        <taxon>Cnidaria</taxon>
        <taxon>Anthozoa</taxon>
        <taxon>Hexacorallia</taxon>
        <taxon>Scleractinia</taxon>
        <taxon>Caryophylliina</taxon>
        <taxon>Caryophylliidae</taxon>
        <taxon>Desmophyllum</taxon>
    </lineage>
</organism>
<proteinExistence type="predicted"/>
<keyword evidence="1" id="KW-1133">Transmembrane helix</keyword>
<evidence type="ECO:0000313" key="2">
    <source>
        <dbReference type="EMBL" id="KAJ7385368.1"/>
    </source>
</evidence>
<comment type="caution">
    <text evidence="2">The sequence shown here is derived from an EMBL/GenBank/DDBJ whole genome shotgun (WGS) entry which is preliminary data.</text>
</comment>
<name>A0A9W9ZP88_9CNID</name>
<evidence type="ECO:0000256" key="1">
    <source>
        <dbReference type="SAM" id="Phobius"/>
    </source>
</evidence>
<dbReference type="EMBL" id="MU825881">
    <property type="protein sequence ID" value="KAJ7385368.1"/>
    <property type="molecule type" value="Genomic_DNA"/>
</dbReference>
<sequence length="389" mass="43893">MAENSTVTAFSADISSTELESFVIKNPSTAAIQGDSDNEVVDMESPRCCNNQRLLVGIILLLGIICLITGIVLISMAKDIKHEDLSECDAKRKQNQLENETKTEISDICAPSKEAVRVSLYKLLEKIQAETFSLNPNMLFFNPQTTSEDVRQNFKPYDPIPSEIKRRTDEAWRLLAEINETKIDEGKLTPRERKAVSQVKFYLRHVFGQPYDGNYYAGDWMLGPNFFCWQPICTIGNEMADHLAAFAPRNTSDMEVIRNILEAYKKSINQYIDNVKLGVRSGMVGSVEECRAGLDSLKGTYSQISASKAGVLTETFAEKFLKQDFYKNLTQEMKDEWRKRTSKSVVDSMKEFLIDNVGAPINNCSATWKRNTCAIVFRATFPADFSTVL</sequence>
<dbReference type="AlphaFoldDB" id="A0A9W9ZP88"/>
<gene>
    <name evidence="2" type="ORF">OS493_016448</name>
</gene>
<feature type="transmembrane region" description="Helical" evidence="1">
    <location>
        <begin position="54"/>
        <end position="77"/>
    </location>
</feature>
<dbReference type="Proteomes" id="UP001163046">
    <property type="component" value="Unassembled WGS sequence"/>
</dbReference>
<dbReference type="PANTHER" id="PTHR33361:SF2">
    <property type="entry name" value="DUF885 DOMAIN-CONTAINING PROTEIN"/>
    <property type="match status" value="1"/>
</dbReference>
<keyword evidence="1" id="KW-0472">Membrane</keyword>
<dbReference type="PANTHER" id="PTHR33361">
    <property type="entry name" value="GLR0591 PROTEIN"/>
    <property type="match status" value="1"/>
</dbReference>
<keyword evidence="3" id="KW-1185">Reference proteome</keyword>